<dbReference type="PANTHER" id="PTHR43409">
    <property type="entry name" value="ANAEROBIC MAGNESIUM-PROTOPORPHYRIN IX MONOMETHYL ESTER CYCLASE-RELATED"/>
    <property type="match status" value="1"/>
</dbReference>
<dbReference type="Proteomes" id="UP000199690">
    <property type="component" value="Unassembled WGS sequence"/>
</dbReference>
<protein>
    <submittedName>
        <fullName evidence="11">Radical SAM superfamily enzyme YgiQ, UPF0313 family</fullName>
    </submittedName>
</protein>
<accession>A0A1H6E3Q2</accession>
<dbReference type="InterPro" id="IPR006158">
    <property type="entry name" value="Cobalamin-bd"/>
</dbReference>
<dbReference type="Pfam" id="PF02310">
    <property type="entry name" value="B12-binding"/>
    <property type="match status" value="1"/>
</dbReference>
<feature type="domain" description="Radical SAM core" evidence="10">
    <location>
        <begin position="228"/>
        <end position="451"/>
    </location>
</feature>
<dbReference type="Proteomes" id="UP000236729">
    <property type="component" value="Unassembled WGS sequence"/>
</dbReference>
<proteinExistence type="predicted"/>
<dbReference type="InterPro" id="IPR013785">
    <property type="entry name" value="Aldolase_TIM"/>
</dbReference>
<dbReference type="PROSITE" id="PS51918">
    <property type="entry name" value="RADICAL_SAM"/>
    <property type="match status" value="1"/>
</dbReference>
<dbReference type="InterPro" id="IPR051198">
    <property type="entry name" value="BchE-like"/>
</dbReference>
<evidence type="ECO:0000259" key="10">
    <source>
        <dbReference type="PROSITE" id="PS51918"/>
    </source>
</evidence>
<dbReference type="RefSeq" id="WP_093351367.1">
    <property type="nucleotide sequence ID" value="NZ_FNVB01000009.1"/>
</dbReference>
<dbReference type="SUPFAM" id="SSF52242">
    <property type="entry name" value="Cobalamin (vitamin B12)-binding domain"/>
    <property type="match status" value="1"/>
</dbReference>
<dbReference type="GO" id="GO:0003824">
    <property type="term" value="F:catalytic activity"/>
    <property type="evidence" value="ECO:0007669"/>
    <property type="project" value="InterPro"/>
</dbReference>
<keyword evidence="8" id="KW-0411">Iron-sulfur</keyword>
<evidence type="ECO:0000259" key="9">
    <source>
        <dbReference type="PROSITE" id="PS51332"/>
    </source>
</evidence>
<dbReference type="EMBL" id="FOME01000004">
    <property type="protein sequence ID" value="SFD36697.1"/>
    <property type="molecule type" value="Genomic_DNA"/>
</dbReference>
<keyword evidence="7" id="KW-0408">Iron</keyword>
<dbReference type="PROSITE" id="PS01278">
    <property type="entry name" value="MTTASE_RADICAL"/>
    <property type="match status" value="1"/>
</dbReference>
<dbReference type="Pfam" id="PF04055">
    <property type="entry name" value="Radical_SAM"/>
    <property type="match status" value="1"/>
</dbReference>
<dbReference type="InterPro" id="IPR006638">
    <property type="entry name" value="Elp3/MiaA/NifB-like_rSAM"/>
</dbReference>
<dbReference type="InterPro" id="IPR058240">
    <property type="entry name" value="rSAM_sf"/>
</dbReference>
<evidence type="ECO:0000256" key="3">
    <source>
        <dbReference type="ARBA" id="ARBA00022603"/>
    </source>
</evidence>
<keyword evidence="2" id="KW-0004">4Fe-4S</keyword>
<dbReference type="GO" id="GO:0046872">
    <property type="term" value="F:metal ion binding"/>
    <property type="evidence" value="ECO:0007669"/>
    <property type="project" value="UniProtKB-KW"/>
</dbReference>
<dbReference type="GO" id="GO:0051539">
    <property type="term" value="F:4 iron, 4 sulfur cluster binding"/>
    <property type="evidence" value="ECO:0007669"/>
    <property type="project" value="UniProtKB-KW"/>
</dbReference>
<keyword evidence="5" id="KW-0949">S-adenosyl-L-methionine</keyword>
<dbReference type="PROSITE" id="PS51332">
    <property type="entry name" value="B12_BINDING"/>
    <property type="match status" value="1"/>
</dbReference>
<dbReference type="CDD" id="cd01335">
    <property type="entry name" value="Radical_SAM"/>
    <property type="match status" value="1"/>
</dbReference>
<gene>
    <name evidence="11" type="ORF">SAMN02982929_05529</name>
    <name evidence="12" type="ORF">SAMN05216506_10458</name>
</gene>
<dbReference type="SFLD" id="SFLDS00029">
    <property type="entry name" value="Radical_SAM"/>
    <property type="match status" value="1"/>
</dbReference>
<comment type="cofactor">
    <cofactor evidence="1">
        <name>[4Fe-4S] cluster</name>
        <dbReference type="ChEBI" id="CHEBI:49883"/>
    </cofactor>
</comment>
<dbReference type="SMART" id="SM00729">
    <property type="entry name" value="Elp3"/>
    <property type="match status" value="1"/>
</dbReference>
<evidence type="ECO:0000313" key="13">
    <source>
        <dbReference type="Proteomes" id="UP000199690"/>
    </source>
</evidence>
<dbReference type="Gene3D" id="3.20.20.70">
    <property type="entry name" value="Aldolase class I"/>
    <property type="match status" value="1"/>
</dbReference>
<accession>A0A1I1RRR0</accession>
<keyword evidence="6" id="KW-0479">Metal-binding</keyword>
<dbReference type="InterPro" id="IPR036724">
    <property type="entry name" value="Cobalamin-bd_sf"/>
</dbReference>
<keyword evidence="3" id="KW-0489">Methyltransferase</keyword>
<evidence type="ECO:0000313" key="11">
    <source>
        <dbReference type="EMBL" id="SEG92318.1"/>
    </source>
</evidence>
<name>A0A1H6E3Q2_9PSEU</name>
<keyword evidence="4" id="KW-0808">Transferase</keyword>
<dbReference type="GO" id="GO:0031419">
    <property type="term" value="F:cobalamin binding"/>
    <property type="evidence" value="ECO:0007669"/>
    <property type="project" value="InterPro"/>
</dbReference>
<sequence length="624" mass="68814">METRDEVRILLIKPPIRSCMVEIGRHMPIGLAYLAAQLGEAGMEVDIFDSLAYAEDNHVVPPEEYTDADRAKLAAHPRWGHLVHWGATWERITEKLRSTHYDLVGVSCMFTPYYEPAYQIARLVKEISPDTKIILGGQHPTVAHHHAITETAFDALVLGEAESNVVDIVRALVTGEPLTGMPGVAYRCGTGLCDCAEPGPRVHLQPRATFLEDLDGLPMPAVHLLDMASYDSTATLITSRGCPFSCSFCTVHATVGKKFRTRAPENVIQEIEHYVNEHGIRRFFIEDDNFTFDIPRVHELCQAVQQRGLDIELHLPNGMTVVKLNDELVRDMAGAGFRSLFLGLETTDVARLRKIRKGFTSLEKVHNGANLFTDQGIDVGASLIVGLLGQSCAELARDSINLMLVGVRFWTNPFYPIPGSPDFQQCLGNGLITHDTELALYDQFNFAIGSDQLGPEELYWAWVCTQAMAQWPRYVLEGTDHRRELAELPLDQALDRLLAHSTDLFGPDGGLEVPAVPVAVEGNRITVHPEGCFDAMQHLADKPQPEGLCTFTGDVLAAAASLYTGVPHRAQQLPGKDSAGCCRFTLVADQVAPVFTDIHKVFLAELRDAVAEARDEQPEPLTAD</sequence>
<organism evidence="11 14">
    <name type="scientific">Saccharopolyspora kobensis</name>
    <dbReference type="NCBI Taxonomy" id="146035"/>
    <lineage>
        <taxon>Bacteria</taxon>
        <taxon>Bacillati</taxon>
        <taxon>Actinomycetota</taxon>
        <taxon>Actinomycetes</taxon>
        <taxon>Pseudonocardiales</taxon>
        <taxon>Pseudonocardiaceae</taxon>
        <taxon>Saccharopolyspora</taxon>
    </lineage>
</organism>
<dbReference type="InterPro" id="IPR034466">
    <property type="entry name" value="Methyltransferase_Class_B"/>
</dbReference>
<reference evidence="13 14" key="2">
    <citation type="submission" date="2016-10" db="EMBL/GenBank/DDBJ databases">
        <authorList>
            <person name="Varghese N."/>
            <person name="Submissions S."/>
        </authorList>
    </citation>
    <scope>NUCLEOTIDE SEQUENCE [LARGE SCALE GENOMIC DNA]</scope>
    <source>
        <strain evidence="14">ATCC 20501</strain>
        <strain evidence="12 13">CGMCC 4.3529</strain>
    </source>
</reference>
<dbReference type="SFLD" id="SFLDG01082">
    <property type="entry name" value="B12-binding_domain_containing"/>
    <property type="match status" value="1"/>
</dbReference>
<dbReference type="EMBL" id="FNVB01000009">
    <property type="protein sequence ID" value="SEG92318.1"/>
    <property type="molecule type" value="Genomic_DNA"/>
</dbReference>
<dbReference type="Gene3D" id="3.40.50.280">
    <property type="entry name" value="Cobalamin-binding domain"/>
    <property type="match status" value="1"/>
</dbReference>
<reference evidence="11" key="1">
    <citation type="submission" date="2016-10" db="EMBL/GenBank/DDBJ databases">
        <authorList>
            <person name="de Groot N.N."/>
        </authorList>
    </citation>
    <scope>NUCLEOTIDE SEQUENCE [LARGE SCALE GENOMIC DNA]</scope>
    <source>
        <strain evidence="11">ATCC 20501</strain>
    </source>
</reference>
<evidence type="ECO:0000313" key="12">
    <source>
        <dbReference type="EMBL" id="SFD36697.1"/>
    </source>
</evidence>
<dbReference type="SMR" id="A0A1H6E3Q2"/>
<evidence type="ECO:0000256" key="8">
    <source>
        <dbReference type="ARBA" id="ARBA00023014"/>
    </source>
</evidence>
<dbReference type="AlphaFoldDB" id="A0A1H6E3Q2"/>
<evidence type="ECO:0000256" key="1">
    <source>
        <dbReference type="ARBA" id="ARBA00001966"/>
    </source>
</evidence>
<dbReference type="PANTHER" id="PTHR43409:SF7">
    <property type="entry name" value="BLL1977 PROTEIN"/>
    <property type="match status" value="1"/>
</dbReference>
<evidence type="ECO:0000256" key="5">
    <source>
        <dbReference type="ARBA" id="ARBA00022691"/>
    </source>
</evidence>
<dbReference type="SFLD" id="SFLDF00416">
    <property type="entry name" value="fortimicin-like_methyltransfer"/>
    <property type="match status" value="1"/>
</dbReference>
<feature type="domain" description="B12-binding" evidence="9">
    <location>
        <begin position="13"/>
        <end position="179"/>
    </location>
</feature>
<dbReference type="SFLD" id="SFLDG01123">
    <property type="entry name" value="methyltransferase_(Class_B)"/>
    <property type="match status" value="1"/>
</dbReference>
<evidence type="ECO:0000256" key="4">
    <source>
        <dbReference type="ARBA" id="ARBA00022679"/>
    </source>
</evidence>
<keyword evidence="13" id="KW-1185">Reference proteome</keyword>
<dbReference type="InterPro" id="IPR020612">
    <property type="entry name" value="Methylthiotransferase_CS"/>
</dbReference>
<evidence type="ECO:0000256" key="2">
    <source>
        <dbReference type="ARBA" id="ARBA00022485"/>
    </source>
</evidence>
<dbReference type="CDD" id="cd02068">
    <property type="entry name" value="radical_SAM_B12_BD"/>
    <property type="match status" value="1"/>
</dbReference>
<evidence type="ECO:0000313" key="14">
    <source>
        <dbReference type="Proteomes" id="UP000236729"/>
    </source>
</evidence>
<evidence type="ECO:0000256" key="6">
    <source>
        <dbReference type="ARBA" id="ARBA00022723"/>
    </source>
</evidence>
<dbReference type="SUPFAM" id="SSF102114">
    <property type="entry name" value="Radical SAM enzymes"/>
    <property type="match status" value="1"/>
</dbReference>
<dbReference type="InterPro" id="IPR007197">
    <property type="entry name" value="rSAM"/>
</dbReference>
<evidence type="ECO:0000256" key="7">
    <source>
        <dbReference type="ARBA" id="ARBA00023004"/>
    </source>
</evidence>